<protein>
    <submittedName>
        <fullName evidence="2">Uncharacterized protein</fullName>
    </submittedName>
</protein>
<dbReference type="EMBL" id="KZ346006">
    <property type="protein sequence ID" value="PIO71255.1"/>
    <property type="molecule type" value="Genomic_DNA"/>
</dbReference>
<proteinExistence type="predicted"/>
<evidence type="ECO:0000313" key="2">
    <source>
        <dbReference type="EMBL" id="PIO71255.1"/>
    </source>
</evidence>
<keyword evidence="3" id="KW-1185">Reference proteome</keyword>
<feature type="chain" id="PRO_5013930343" evidence="1">
    <location>
        <begin position="24"/>
        <end position="72"/>
    </location>
</feature>
<accession>A0A2G9ULY5</accession>
<gene>
    <name evidence="2" type="ORF">TELCIR_06851</name>
</gene>
<name>A0A2G9ULY5_TELCI</name>
<feature type="signal peptide" evidence="1">
    <location>
        <begin position="1"/>
        <end position="23"/>
    </location>
</feature>
<sequence length="72" mass="8203">MSEMLKLLCVSVLAAVITHYVTAKKDIYVVTHGVLGLKRDYFERAESMETLVGMMNKVRSIRLSSYSDSFRI</sequence>
<dbReference type="Proteomes" id="UP000230423">
    <property type="component" value="Unassembled WGS sequence"/>
</dbReference>
<organism evidence="2 3">
    <name type="scientific">Teladorsagia circumcincta</name>
    <name type="common">Brown stomach worm</name>
    <name type="synonym">Ostertagia circumcincta</name>
    <dbReference type="NCBI Taxonomy" id="45464"/>
    <lineage>
        <taxon>Eukaryota</taxon>
        <taxon>Metazoa</taxon>
        <taxon>Ecdysozoa</taxon>
        <taxon>Nematoda</taxon>
        <taxon>Chromadorea</taxon>
        <taxon>Rhabditida</taxon>
        <taxon>Rhabditina</taxon>
        <taxon>Rhabditomorpha</taxon>
        <taxon>Strongyloidea</taxon>
        <taxon>Trichostrongylidae</taxon>
        <taxon>Teladorsagia</taxon>
    </lineage>
</organism>
<keyword evidence="1" id="KW-0732">Signal</keyword>
<reference evidence="2 3" key="1">
    <citation type="submission" date="2015-09" db="EMBL/GenBank/DDBJ databases">
        <title>Draft genome of the parasitic nematode Teladorsagia circumcincta isolate WARC Sus (inbred).</title>
        <authorList>
            <person name="Mitreva M."/>
        </authorList>
    </citation>
    <scope>NUCLEOTIDE SEQUENCE [LARGE SCALE GENOMIC DNA]</scope>
    <source>
        <strain evidence="2 3">S</strain>
    </source>
</reference>
<dbReference type="AlphaFoldDB" id="A0A2G9ULY5"/>
<evidence type="ECO:0000313" key="3">
    <source>
        <dbReference type="Proteomes" id="UP000230423"/>
    </source>
</evidence>
<evidence type="ECO:0000256" key="1">
    <source>
        <dbReference type="SAM" id="SignalP"/>
    </source>
</evidence>